<dbReference type="Proteomes" id="UP000053958">
    <property type="component" value="Unassembled WGS sequence"/>
</dbReference>
<sequence length="367" mass="42380">MAETRWPWTVRHDTDIDSAYEDEEERSDYTASLSSSVLNFRQENSRQYHSDDRYDDDECDRLDMLHELFLVMTEEKLFLAPIGPSPQRVLDLCTGTGIWASDFFDQFPSVEVIGNDLSLKMSQPDEGYSDEYAIIRPPNLKFIVEDVEEEWQYESNHFDFIHARGLLFSIRNMERLIQQAYNCTKPGGWVEFQDWDPTIYSDDGSTAGSTIERYYTTICDAYEKAGYCAKPGPSLERWFRQAGFVDIQVTKYRIPLGSWPEDRYHQKLGTRNLVQLETGGLEAMATAVLTQHEGWSAEQVNDLIAQTNRDARNEHIHGLFDLYVASYTYTTQEGRSDRIIQLHCLWTKVRMTGIRLAGLHLGKKGIS</sequence>
<dbReference type="CDD" id="cd02440">
    <property type="entry name" value="AdoMet_MTases"/>
    <property type="match status" value="1"/>
</dbReference>
<dbReference type="SUPFAM" id="SSF53335">
    <property type="entry name" value="S-adenosyl-L-methionine-dependent methyltransferases"/>
    <property type="match status" value="1"/>
</dbReference>
<evidence type="ECO:0008006" key="3">
    <source>
        <dbReference type="Google" id="ProtNLM"/>
    </source>
</evidence>
<dbReference type="GeneID" id="25319494"/>
<comment type="caution">
    <text evidence="1">The sequence shown here is derived from an EMBL/GenBank/DDBJ whole genome shotgun (WGS) entry which is preliminary data.</text>
</comment>
<dbReference type="EMBL" id="LASV01000415">
    <property type="protein sequence ID" value="KKA18826.1"/>
    <property type="molecule type" value="Genomic_DNA"/>
</dbReference>
<dbReference type="PANTHER" id="PTHR43591">
    <property type="entry name" value="METHYLTRANSFERASE"/>
    <property type="match status" value="1"/>
</dbReference>
<dbReference type="Pfam" id="PF13489">
    <property type="entry name" value="Methyltransf_23"/>
    <property type="match status" value="1"/>
</dbReference>
<keyword evidence="2" id="KW-1185">Reference proteome</keyword>
<dbReference type="GO" id="GO:0008168">
    <property type="term" value="F:methyltransferase activity"/>
    <property type="evidence" value="ECO:0007669"/>
    <property type="project" value="TreeGrafter"/>
</dbReference>
<dbReference type="AlphaFoldDB" id="A0A0F4YLU3"/>
<accession>A0A0F4YLU3</accession>
<dbReference type="STRING" id="1408163.A0A0F4YLU3"/>
<reference evidence="1 2" key="1">
    <citation type="submission" date="2015-04" db="EMBL/GenBank/DDBJ databases">
        <authorList>
            <person name="Heijne W.H."/>
            <person name="Fedorova N.D."/>
            <person name="Nierman W.C."/>
            <person name="Vollebregt A.W."/>
            <person name="Zhao Z."/>
            <person name="Wu L."/>
            <person name="Kumar M."/>
            <person name="Stam H."/>
            <person name="van den Berg M.A."/>
            <person name="Pel H.J."/>
        </authorList>
    </citation>
    <scope>NUCLEOTIDE SEQUENCE [LARGE SCALE GENOMIC DNA]</scope>
    <source>
        <strain evidence="1 2">CBS 393.64</strain>
    </source>
</reference>
<dbReference type="PANTHER" id="PTHR43591:SF24">
    <property type="entry name" value="2-METHOXY-6-POLYPRENYL-1,4-BENZOQUINOL METHYLASE, MITOCHONDRIAL"/>
    <property type="match status" value="1"/>
</dbReference>
<name>A0A0F4YLU3_RASE3</name>
<dbReference type="Gene3D" id="3.40.50.150">
    <property type="entry name" value="Vaccinia Virus protein VP39"/>
    <property type="match status" value="1"/>
</dbReference>
<proteinExistence type="predicted"/>
<organism evidence="1 2">
    <name type="scientific">Rasamsonia emersonii (strain ATCC 16479 / CBS 393.64 / IMI 116815)</name>
    <dbReference type="NCBI Taxonomy" id="1408163"/>
    <lineage>
        <taxon>Eukaryota</taxon>
        <taxon>Fungi</taxon>
        <taxon>Dikarya</taxon>
        <taxon>Ascomycota</taxon>
        <taxon>Pezizomycotina</taxon>
        <taxon>Eurotiomycetes</taxon>
        <taxon>Eurotiomycetidae</taxon>
        <taxon>Eurotiales</taxon>
        <taxon>Trichocomaceae</taxon>
        <taxon>Rasamsonia</taxon>
    </lineage>
</organism>
<dbReference type="OrthoDB" id="4223307at2759"/>
<gene>
    <name evidence="1" type="ORF">T310_7218</name>
</gene>
<dbReference type="RefSeq" id="XP_013325438.1">
    <property type="nucleotide sequence ID" value="XM_013469984.1"/>
</dbReference>
<evidence type="ECO:0000313" key="2">
    <source>
        <dbReference type="Proteomes" id="UP000053958"/>
    </source>
</evidence>
<dbReference type="InterPro" id="IPR029063">
    <property type="entry name" value="SAM-dependent_MTases_sf"/>
</dbReference>
<protein>
    <recommendedName>
        <fullName evidence="3">S-adenosyl-L-methionine-dependent methyltransferase</fullName>
    </recommendedName>
</protein>
<evidence type="ECO:0000313" key="1">
    <source>
        <dbReference type="EMBL" id="KKA18826.1"/>
    </source>
</evidence>